<keyword evidence="1" id="KW-0812">Transmembrane</keyword>
<comment type="caution">
    <text evidence="2">The sequence shown here is derived from an EMBL/GenBank/DDBJ whole genome shotgun (WGS) entry which is preliminary data.</text>
</comment>
<name>A0ABN7ULB7_GIGMA</name>
<dbReference type="Proteomes" id="UP000789901">
    <property type="component" value="Unassembled WGS sequence"/>
</dbReference>
<proteinExistence type="predicted"/>
<evidence type="ECO:0000256" key="1">
    <source>
        <dbReference type="SAM" id="Phobius"/>
    </source>
</evidence>
<gene>
    <name evidence="2" type="ORF">GMARGA_LOCUS8040</name>
</gene>
<keyword evidence="3" id="KW-1185">Reference proteome</keyword>
<dbReference type="EMBL" id="CAJVQB010004039">
    <property type="protein sequence ID" value="CAG8625116.1"/>
    <property type="molecule type" value="Genomic_DNA"/>
</dbReference>
<reference evidence="2 3" key="1">
    <citation type="submission" date="2021-06" db="EMBL/GenBank/DDBJ databases">
        <authorList>
            <person name="Kallberg Y."/>
            <person name="Tangrot J."/>
            <person name="Rosling A."/>
        </authorList>
    </citation>
    <scope>NUCLEOTIDE SEQUENCE [LARGE SCALE GENOMIC DNA]</scope>
    <source>
        <strain evidence="2 3">120-4 pot B 10/14</strain>
    </source>
</reference>
<evidence type="ECO:0000313" key="2">
    <source>
        <dbReference type="EMBL" id="CAG8625116.1"/>
    </source>
</evidence>
<sequence>MSTFNIGFYASAFHNVGNLIATVSIEDLLPLEQFVIATISICCALLTVRLGAFL</sequence>
<feature type="transmembrane region" description="Helical" evidence="1">
    <location>
        <begin position="34"/>
        <end position="52"/>
    </location>
</feature>
<protein>
    <submittedName>
        <fullName evidence="2">9034_t:CDS:1</fullName>
    </submittedName>
</protein>
<accession>A0ABN7ULB7</accession>
<keyword evidence="1" id="KW-1133">Transmembrane helix</keyword>
<keyword evidence="1" id="KW-0472">Membrane</keyword>
<organism evidence="2 3">
    <name type="scientific">Gigaspora margarita</name>
    <dbReference type="NCBI Taxonomy" id="4874"/>
    <lineage>
        <taxon>Eukaryota</taxon>
        <taxon>Fungi</taxon>
        <taxon>Fungi incertae sedis</taxon>
        <taxon>Mucoromycota</taxon>
        <taxon>Glomeromycotina</taxon>
        <taxon>Glomeromycetes</taxon>
        <taxon>Diversisporales</taxon>
        <taxon>Gigasporaceae</taxon>
        <taxon>Gigaspora</taxon>
    </lineage>
</organism>
<evidence type="ECO:0000313" key="3">
    <source>
        <dbReference type="Proteomes" id="UP000789901"/>
    </source>
</evidence>